<dbReference type="InterPro" id="IPR036779">
    <property type="entry name" value="LysM_dom_sf"/>
</dbReference>
<keyword evidence="2" id="KW-0812">Transmembrane</keyword>
<feature type="region of interest" description="Disordered" evidence="1">
    <location>
        <begin position="121"/>
        <end position="233"/>
    </location>
</feature>
<comment type="caution">
    <text evidence="3">The sequence shown here is derived from an EMBL/GenBank/DDBJ whole genome shotgun (WGS) entry which is preliminary data.</text>
</comment>
<dbReference type="Gene3D" id="3.10.350.10">
    <property type="entry name" value="LysM domain"/>
    <property type="match status" value="1"/>
</dbReference>
<dbReference type="InterPro" id="IPR018392">
    <property type="entry name" value="LysM"/>
</dbReference>
<keyword evidence="2" id="KW-1133">Transmembrane helix</keyword>
<dbReference type="RefSeq" id="WP_307357439.1">
    <property type="nucleotide sequence ID" value="NZ_JAUSTB010000002.1"/>
</dbReference>
<gene>
    <name evidence="3" type="ORF">J2T23_000815</name>
</gene>
<sequence length="294" mass="30166">MSRLNSREWQDAGMVMALLVLGFLLSVLGSGLLEQWRVSTAGAQEASVEFLLAAAAAAAGMGLLLWWVFSMGCAGTSLLLERLGRHRAAAATRKLSPAFMRRALVAALSIQLLAGAAAQAATTGPGPEWTPTYGQSSAAPSTHASADGVPAPDQDGQPGIPSPAQQVSTETPRSVMEDASPHWQPTAGTPITALTPGWQPASPVVEPGLLASPQRRTTAGPKPGGPGTDTQPDQVTVLAGDTLWSIVAAQLGPGASDVDIALEWPRWYAANRAVIGGSPDVLLPGQILQAPAGP</sequence>
<name>A0AAJ1SW71_9MICC</name>
<evidence type="ECO:0000256" key="2">
    <source>
        <dbReference type="SAM" id="Phobius"/>
    </source>
</evidence>
<dbReference type="AlphaFoldDB" id="A0AAJ1SW71"/>
<evidence type="ECO:0000256" key="1">
    <source>
        <dbReference type="SAM" id="MobiDB-lite"/>
    </source>
</evidence>
<organism evidence="3 4">
    <name type="scientific">Pseudarthrobacter niigatensis</name>
    <dbReference type="NCBI Taxonomy" id="369935"/>
    <lineage>
        <taxon>Bacteria</taxon>
        <taxon>Bacillati</taxon>
        <taxon>Actinomycetota</taxon>
        <taxon>Actinomycetes</taxon>
        <taxon>Micrococcales</taxon>
        <taxon>Micrococcaceae</taxon>
        <taxon>Pseudarthrobacter</taxon>
    </lineage>
</organism>
<feature type="compositionally biased region" description="Polar residues" evidence="1">
    <location>
        <begin position="132"/>
        <end position="144"/>
    </location>
</feature>
<feature type="transmembrane region" description="Helical" evidence="2">
    <location>
        <begin position="53"/>
        <end position="79"/>
    </location>
</feature>
<feature type="compositionally biased region" description="Polar residues" evidence="1">
    <location>
        <begin position="163"/>
        <end position="172"/>
    </location>
</feature>
<dbReference type="Proteomes" id="UP001239267">
    <property type="component" value="Unassembled WGS sequence"/>
</dbReference>
<protein>
    <recommendedName>
        <fullName evidence="5">LysM domain-containing protein</fullName>
    </recommendedName>
</protein>
<accession>A0AAJ1SW71</accession>
<keyword evidence="4" id="KW-1185">Reference proteome</keyword>
<evidence type="ECO:0008006" key="5">
    <source>
        <dbReference type="Google" id="ProtNLM"/>
    </source>
</evidence>
<feature type="transmembrane region" description="Helical" evidence="2">
    <location>
        <begin position="12"/>
        <end position="33"/>
    </location>
</feature>
<keyword evidence="2" id="KW-0472">Membrane</keyword>
<proteinExistence type="predicted"/>
<dbReference type="CDD" id="cd00118">
    <property type="entry name" value="LysM"/>
    <property type="match status" value="1"/>
</dbReference>
<evidence type="ECO:0000313" key="4">
    <source>
        <dbReference type="Proteomes" id="UP001239267"/>
    </source>
</evidence>
<dbReference type="EMBL" id="JAUSTB010000002">
    <property type="protein sequence ID" value="MDQ0144932.1"/>
    <property type="molecule type" value="Genomic_DNA"/>
</dbReference>
<evidence type="ECO:0000313" key="3">
    <source>
        <dbReference type="EMBL" id="MDQ0144932.1"/>
    </source>
</evidence>
<reference evidence="3 4" key="1">
    <citation type="submission" date="2023-07" db="EMBL/GenBank/DDBJ databases">
        <title>Sorghum-associated microbial communities from plants grown in Nebraska, USA.</title>
        <authorList>
            <person name="Schachtman D."/>
        </authorList>
    </citation>
    <scope>NUCLEOTIDE SEQUENCE [LARGE SCALE GENOMIC DNA]</scope>
    <source>
        <strain evidence="3 4">DS1001</strain>
    </source>
</reference>